<dbReference type="InterPro" id="IPR016040">
    <property type="entry name" value="NAD(P)-bd_dom"/>
</dbReference>
<dbReference type="EMBL" id="AP019368">
    <property type="protein sequence ID" value="BBH54129.1"/>
    <property type="molecule type" value="Genomic_DNA"/>
</dbReference>
<accession>A0A4P2VQ75</accession>
<dbReference type="KEGG" id="sbf:JCM31447_25870"/>
<dbReference type="Gene3D" id="3.40.50.720">
    <property type="entry name" value="NAD(P)-binding Rossmann-like Domain"/>
    <property type="match status" value="1"/>
</dbReference>
<feature type="domain" description="NAD(P)-binding" evidence="1">
    <location>
        <begin position="11"/>
        <end position="146"/>
    </location>
</feature>
<dbReference type="OrthoDB" id="5289532at2"/>
<evidence type="ECO:0000313" key="2">
    <source>
        <dbReference type="EMBL" id="BBH54129.1"/>
    </source>
</evidence>
<dbReference type="Proteomes" id="UP000291236">
    <property type="component" value="Chromosome"/>
</dbReference>
<keyword evidence="3" id="KW-1185">Reference proteome</keyword>
<dbReference type="SUPFAM" id="SSF51735">
    <property type="entry name" value="NAD(P)-binding Rossmann-fold domains"/>
    <property type="match status" value="1"/>
</dbReference>
<evidence type="ECO:0000259" key="1">
    <source>
        <dbReference type="Pfam" id="PF13460"/>
    </source>
</evidence>
<dbReference type="AlphaFoldDB" id="A0A4P2VQ75"/>
<dbReference type="RefSeq" id="WP_130611298.1">
    <property type="nucleotide sequence ID" value="NZ_AP019368.1"/>
</dbReference>
<protein>
    <submittedName>
        <fullName evidence="2">Epimerase</fullName>
    </submittedName>
</protein>
<organism evidence="2 3">
    <name type="scientific">Fluviispira sanaruensis</name>
    <dbReference type="NCBI Taxonomy" id="2493639"/>
    <lineage>
        <taxon>Bacteria</taxon>
        <taxon>Pseudomonadati</taxon>
        <taxon>Bdellovibrionota</taxon>
        <taxon>Oligoflexia</taxon>
        <taxon>Silvanigrellales</taxon>
        <taxon>Silvanigrellaceae</taxon>
        <taxon>Fluviispira</taxon>
    </lineage>
</organism>
<dbReference type="GO" id="GO:0044877">
    <property type="term" value="F:protein-containing complex binding"/>
    <property type="evidence" value="ECO:0007669"/>
    <property type="project" value="TreeGrafter"/>
</dbReference>
<dbReference type="PANTHER" id="PTHR12126">
    <property type="entry name" value="NADH-UBIQUINONE OXIDOREDUCTASE 39 KDA SUBUNIT-RELATED"/>
    <property type="match status" value="1"/>
</dbReference>
<dbReference type="InterPro" id="IPR051207">
    <property type="entry name" value="ComplexI_NDUFA9_subunit"/>
</dbReference>
<proteinExistence type="predicted"/>
<sequence>MTEKPIIVIAGATGFIGKNLIAELADKYTLKALSRKETKSDDIQWVKCDLYNLRETEEALKGADVLIYLVHSMNKGTRLTQAKFEDLDLIIADNVAKSAKKCQVKQIIYLGGIIPHDEVMLSRHLKSREEVETILSCSGVPLTRIRAAIIIGAGSTSFKMVYSLVKRLKVMICPSWANSYSYPVDVEDIVRMISLCIANKETYNETIDAYGPEKITYIEFMHLTARVMGLKRYIFPISISTLYLSKFWVVLITGQYFEIVSPLVDSLKYNMIPKNIKLFQKYIPNPISLRKSLEKAIAKEKEIQDNSVKQQNSNFLENNVRSVQRLSLPSGWNAIDVAQEYTKWLPKFLFFFIRSKIDGEYIHFKLFGLTLLTLFHSFDRSSLDRQLFYIRGGFLVKKPVFANARLEFRISPHEQSVVAAIHDFYPSLPWYIYRFTQAIAHALVMEMFNKFLREKSV</sequence>
<dbReference type="Pfam" id="PF13460">
    <property type="entry name" value="NAD_binding_10"/>
    <property type="match status" value="1"/>
</dbReference>
<dbReference type="PANTHER" id="PTHR12126:SF11">
    <property type="entry name" value="NADH DEHYDROGENASE [UBIQUINONE] 1 ALPHA SUBCOMPLEX SUBUNIT 9, MITOCHONDRIAL"/>
    <property type="match status" value="1"/>
</dbReference>
<gene>
    <name evidence="2" type="ORF">JCM31447_25870</name>
</gene>
<dbReference type="InterPro" id="IPR036291">
    <property type="entry name" value="NAD(P)-bd_dom_sf"/>
</dbReference>
<reference evidence="2 3" key="1">
    <citation type="submission" date="2018-12" db="EMBL/GenBank/DDBJ databases">
        <title>Rubrispira sanarue gen. nov., sp., nov., a member of the order Silvanigrellales, isolated from a brackish lake in Hamamatsu Japan.</title>
        <authorList>
            <person name="Maejima Y."/>
            <person name="Iino T."/>
            <person name="Muraguchi Y."/>
            <person name="Fukuda K."/>
            <person name="Nojiri H."/>
            <person name="Ohkuma M."/>
            <person name="Moriuchi R."/>
            <person name="Dohra H."/>
            <person name="Kimbara K."/>
            <person name="Shintani M."/>
        </authorList>
    </citation>
    <scope>NUCLEOTIDE SEQUENCE [LARGE SCALE GENOMIC DNA]</scope>
    <source>
        <strain evidence="2 3">RF1110005</strain>
    </source>
</reference>
<evidence type="ECO:0000313" key="3">
    <source>
        <dbReference type="Proteomes" id="UP000291236"/>
    </source>
</evidence>
<name>A0A4P2VQ75_FLUSA</name>